<dbReference type="GeneID" id="18933030"/>
<evidence type="ECO:0000256" key="1">
    <source>
        <dbReference type="SAM" id="MobiDB-lite"/>
    </source>
</evidence>
<feature type="region of interest" description="Disordered" evidence="1">
    <location>
        <begin position="875"/>
        <end position="909"/>
    </location>
</feature>
<feature type="region of interest" description="Disordered" evidence="1">
    <location>
        <begin position="114"/>
        <end position="187"/>
    </location>
</feature>
<feature type="compositionally biased region" description="Polar residues" evidence="1">
    <location>
        <begin position="1243"/>
        <end position="1254"/>
    </location>
</feature>
<feature type="compositionally biased region" description="Basic and acidic residues" evidence="1">
    <location>
        <begin position="423"/>
        <end position="439"/>
    </location>
</feature>
<reference evidence="3" key="1">
    <citation type="journal article" date="2011" name="Proc. Natl. Acad. Sci. U.S.A.">
        <title>Obligate biotrophy features unraveled by the genomic analysis of rust fungi.</title>
        <authorList>
            <person name="Duplessis S."/>
            <person name="Cuomo C.A."/>
            <person name="Lin Y.-C."/>
            <person name="Aerts A."/>
            <person name="Tisserant E."/>
            <person name="Veneault-Fourrey C."/>
            <person name="Joly D.L."/>
            <person name="Hacquard S."/>
            <person name="Amselem J."/>
            <person name="Cantarel B.L."/>
            <person name="Chiu R."/>
            <person name="Coutinho P.M."/>
            <person name="Feau N."/>
            <person name="Field M."/>
            <person name="Frey P."/>
            <person name="Gelhaye E."/>
            <person name="Goldberg J."/>
            <person name="Grabherr M.G."/>
            <person name="Kodira C.D."/>
            <person name="Kohler A."/>
            <person name="Kuees U."/>
            <person name="Lindquist E.A."/>
            <person name="Lucas S.M."/>
            <person name="Mago R."/>
            <person name="Mauceli E."/>
            <person name="Morin E."/>
            <person name="Murat C."/>
            <person name="Pangilinan J.L."/>
            <person name="Park R."/>
            <person name="Pearson M."/>
            <person name="Quesneville H."/>
            <person name="Rouhier N."/>
            <person name="Sakthikumar S."/>
            <person name="Salamov A.A."/>
            <person name="Schmutz J."/>
            <person name="Selles B."/>
            <person name="Shapiro H."/>
            <person name="Tanguay P."/>
            <person name="Tuskan G.A."/>
            <person name="Henrissat B."/>
            <person name="Van de Peer Y."/>
            <person name="Rouze P."/>
            <person name="Ellis J.G."/>
            <person name="Dodds P.N."/>
            <person name="Schein J.E."/>
            <person name="Zhong S."/>
            <person name="Hamelin R.C."/>
            <person name="Grigoriev I.V."/>
            <person name="Szabo L.J."/>
            <person name="Martin F."/>
        </authorList>
    </citation>
    <scope>NUCLEOTIDE SEQUENCE [LARGE SCALE GENOMIC DNA]</scope>
    <source>
        <strain evidence="3">98AG31 / pathotype 3-4-7</strain>
    </source>
</reference>
<feature type="region of interest" description="Disordered" evidence="1">
    <location>
        <begin position="1055"/>
        <end position="1167"/>
    </location>
</feature>
<organism evidence="3">
    <name type="scientific">Melampsora larici-populina (strain 98AG31 / pathotype 3-4-7)</name>
    <name type="common">Poplar leaf rust fungus</name>
    <dbReference type="NCBI Taxonomy" id="747676"/>
    <lineage>
        <taxon>Eukaryota</taxon>
        <taxon>Fungi</taxon>
        <taxon>Dikarya</taxon>
        <taxon>Basidiomycota</taxon>
        <taxon>Pucciniomycotina</taxon>
        <taxon>Pucciniomycetes</taxon>
        <taxon>Pucciniales</taxon>
        <taxon>Melampsoraceae</taxon>
        <taxon>Melampsora</taxon>
    </lineage>
</organism>
<feature type="compositionally biased region" description="Low complexity" evidence="1">
    <location>
        <begin position="277"/>
        <end position="288"/>
    </location>
</feature>
<feature type="compositionally biased region" description="Polar residues" evidence="1">
    <location>
        <begin position="793"/>
        <end position="803"/>
    </location>
</feature>
<dbReference type="AlphaFoldDB" id="F4RNL9"/>
<dbReference type="InParanoid" id="F4RNL9"/>
<feature type="compositionally biased region" description="Polar residues" evidence="1">
    <location>
        <begin position="1205"/>
        <end position="1218"/>
    </location>
</feature>
<feature type="region of interest" description="Disordered" evidence="1">
    <location>
        <begin position="1205"/>
        <end position="1254"/>
    </location>
</feature>
<dbReference type="Proteomes" id="UP000001072">
    <property type="component" value="Unassembled WGS sequence"/>
</dbReference>
<feature type="compositionally biased region" description="Polar residues" evidence="1">
    <location>
        <begin position="1153"/>
        <end position="1167"/>
    </location>
</feature>
<feature type="compositionally biased region" description="Polar residues" evidence="1">
    <location>
        <begin position="114"/>
        <end position="135"/>
    </location>
</feature>
<feature type="region of interest" description="Disordered" evidence="1">
    <location>
        <begin position="265"/>
        <end position="288"/>
    </location>
</feature>
<evidence type="ECO:0000313" key="3">
    <source>
        <dbReference type="Proteomes" id="UP000001072"/>
    </source>
</evidence>
<proteinExistence type="predicted"/>
<feature type="compositionally biased region" description="Polar residues" evidence="1">
    <location>
        <begin position="1024"/>
        <end position="1035"/>
    </location>
</feature>
<dbReference type="HOGENOM" id="CLU_263499_0_0_1"/>
<protein>
    <submittedName>
        <fullName evidence="2">Uncharacterized protein</fullName>
    </submittedName>
</protein>
<feature type="compositionally biased region" description="Polar residues" evidence="1">
    <location>
        <begin position="1111"/>
        <end position="1138"/>
    </location>
</feature>
<sequence length="1276" mass="137058">MAYQFEGPSSVPANFGWAGHQDGLNFASVPSSPDIGFGIPNFREHQAQYQLRSDTIQNEHDGNPSDEQSDSRINLEHYHPPSINMIHSMTTANSPLVGSAPTGSHIHARAMRNSTLEESWDSRSCSLATGNASSSEDTRPMTIGSSLMAPPHRSETRPRNGSSITIDTVGPKSDGERGANHSTPSMSTYTQVANSCTEGRIPIRSQKLNVNPLLPPLQQVHHSNGASIRHHHTSAVSSARPLPNRMTSIGSNVSTADNQHAKLSWYPLSDHGPSPSPQSSTGSSFSTCASPSSPYSSSWLGMRDSRNGSFSSHMSSRLPIGVDSWHIDLLSESPTSSSMTETAYTPDLWKMCELAQQASASTGDTLDQMIQRMREMGLDEDEIRMRLGGNWNVKDPEDEEDGHSDHTANDGTEPAISGTTSQRQDKKAEKGASGRKIENDTSTNSSTDPMGCPLTGTTDERKSLSSKTSSSAREPSIERGRRTRNTNRTVSYLDSALQGDSDVPVEMEWRAHSRSRSRPPETTNMDWRQASRSRSRRPAQFFDVSQPTHENETIRSGFFNAHLYKHGKASSLEGVRETSPAGSSLNSSNDFYTLFTDCDSSPSMLGSVEARSQQVSEHDAPEINQSSYHYPQDLLDKLVDQVHHANDSLVGSSGFDFPNGSGPMIPHQHRISQLDSGIIGLPTTPSYSTLLGSIPGLTEDFAEVANAHAEYGSIPRLVRKTSFDETLIQHRALSKLKRQSYLGPRGTHEHQGGATRGLDVGGSAIPDLSTPHPRPNTTTDGSRRHHHMVLPPQDTSRQDSPGYTTENALASDFNPGPNSISNNLEEYLCHLNSVSANSDGVSSSLPVPTSLSLANEGVGFDYLTPSAFQAQASKTGSGLSATSEENLNGSTHISNSPLPSTSLTSHTHSGLLNPSFRGASVSTLNSPLLMNSLSDYNMLLQFSQSLDDHGSNTNYGGLDQSNCESLTLLDQAYRTSESGIHTSVGISPQALVGLSEIQPLLTRESAPPVTINPAQLHPTPLRYSPTQSGNPQTINRGGVRSLIYPASVYGLDSSSIVSSDSSDSSRTSSLSSSTITGYQAPMAQQHLHASARSSEIPCKSSSTSSTIPTTGNEAFSTSTTRSIDSSPATSIAVSSPVSWNEHDVPERQKFSGGRSSHTSSIGQARQRSQQIPYGLTLNGTGTTGNVQLKAADELESENLKLVTENGTGVETSSVSYSLKQDPGTDEQRSLVGPTEASKPLKNSLGNERQSSTAASQCLNCETTVSQKFSSYFHISG</sequence>
<dbReference type="OrthoDB" id="515401at2759"/>
<dbReference type="STRING" id="747676.F4RNL9"/>
<evidence type="ECO:0000313" key="2">
    <source>
        <dbReference type="EMBL" id="EGG06067.1"/>
    </source>
</evidence>
<feature type="compositionally biased region" description="Basic and acidic residues" evidence="1">
    <location>
        <begin position="1140"/>
        <end position="1149"/>
    </location>
</feature>
<dbReference type="VEuPathDB" id="FungiDB:MELLADRAFT_77938"/>
<feature type="compositionally biased region" description="Low complexity" evidence="1">
    <location>
        <begin position="1093"/>
        <end position="1110"/>
    </location>
</feature>
<feature type="compositionally biased region" description="Low complexity" evidence="1">
    <location>
        <begin position="1055"/>
        <end position="1078"/>
    </location>
</feature>
<feature type="compositionally biased region" description="Low complexity" evidence="1">
    <location>
        <begin position="894"/>
        <end position="909"/>
    </location>
</feature>
<dbReference type="RefSeq" id="XP_007410718.1">
    <property type="nucleotide sequence ID" value="XM_007410656.1"/>
</dbReference>
<dbReference type="KEGG" id="mlr:MELLADRAFT_77938"/>
<name>F4RNL9_MELLP</name>
<accession>F4RNL9</accession>
<keyword evidence="3" id="KW-1185">Reference proteome</keyword>
<feature type="region of interest" description="Disordered" evidence="1">
    <location>
        <begin position="224"/>
        <end position="252"/>
    </location>
</feature>
<dbReference type="EMBL" id="GL883110">
    <property type="protein sequence ID" value="EGG06067.1"/>
    <property type="molecule type" value="Genomic_DNA"/>
</dbReference>
<dbReference type="eggNOG" id="KOG1601">
    <property type="taxonomic scope" value="Eukaryota"/>
</dbReference>
<feature type="compositionally biased region" description="Polar residues" evidence="1">
    <location>
        <begin position="875"/>
        <end position="893"/>
    </location>
</feature>
<feature type="region of interest" description="Disordered" evidence="1">
    <location>
        <begin position="390"/>
        <end position="550"/>
    </location>
</feature>
<feature type="region of interest" description="Disordered" evidence="1">
    <location>
        <begin position="740"/>
        <end position="803"/>
    </location>
</feature>
<feature type="region of interest" description="Disordered" evidence="1">
    <location>
        <begin position="1011"/>
        <end position="1037"/>
    </location>
</feature>
<gene>
    <name evidence="2" type="ORF">MELLADRAFT_77938</name>
</gene>